<feature type="domain" description="Helicase C-terminal" evidence="17">
    <location>
        <begin position="469"/>
        <end position="628"/>
    </location>
</feature>
<protein>
    <recommendedName>
        <fullName evidence="2 15">ATP-dependent DNA helicase RecG</fullName>
        <ecNumber evidence="13 15">5.6.2.4</ecNumber>
    </recommendedName>
</protein>
<dbReference type="AlphaFoldDB" id="A0A5M6CRV5"/>
<evidence type="ECO:0000256" key="2">
    <source>
        <dbReference type="ARBA" id="ARBA00017846"/>
    </source>
</evidence>
<comment type="similarity">
    <text evidence="1 15">Belongs to the helicase family. RecG subfamily.</text>
</comment>
<evidence type="ECO:0000256" key="15">
    <source>
        <dbReference type="RuleBase" id="RU363016"/>
    </source>
</evidence>
<evidence type="ECO:0000313" key="19">
    <source>
        <dbReference type="Proteomes" id="UP000323632"/>
    </source>
</evidence>
<evidence type="ECO:0000259" key="17">
    <source>
        <dbReference type="PROSITE" id="PS51194"/>
    </source>
</evidence>
<organism evidence="18 19">
    <name type="scientific">Taibaiella lutea</name>
    <dbReference type="NCBI Taxonomy" id="2608001"/>
    <lineage>
        <taxon>Bacteria</taxon>
        <taxon>Pseudomonadati</taxon>
        <taxon>Bacteroidota</taxon>
        <taxon>Chitinophagia</taxon>
        <taxon>Chitinophagales</taxon>
        <taxon>Chitinophagaceae</taxon>
        <taxon>Taibaiella</taxon>
    </lineage>
</organism>
<dbReference type="GO" id="GO:0016887">
    <property type="term" value="F:ATP hydrolysis activity"/>
    <property type="evidence" value="ECO:0007669"/>
    <property type="project" value="RHEA"/>
</dbReference>
<dbReference type="PANTHER" id="PTHR47964:SF1">
    <property type="entry name" value="ATP-DEPENDENT DNA HELICASE HOMOLOG RECG, CHLOROPLASTIC"/>
    <property type="match status" value="1"/>
</dbReference>
<dbReference type="InterPro" id="IPR047112">
    <property type="entry name" value="RecG/Mfd"/>
</dbReference>
<dbReference type="RefSeq" id="WP_150031706.1">
    <property type="nucleotide sequence ID" value="NZ_VWSH01000001.1"/>
</dbReference>
<dbReference type="InterPro" id="IPR045562">
    <property type="entry name" value="RecG_dom3_C"/>
</dbReference>
<gene>
    <name evidence="18" type="primary">recG</name>
    <name evidence="18" type="ORF">F0919_05515</name>
</gene>
<evidence type="ECO:0000256" key="10">
    <source>
        <dbReference type="ARBA" id="ARBA00023204"/>
    </source>
</evidence>
<dbReference type="Pfam" id="PF00271">
    <property type="entry name" value="Helicase_C"/>
    <property type="match status" value="1"/>
</dbReference>
<feature type="domain" description="Helicase ATP-binding" evidence="16">
    <location>
        <begin position="285"/>
        <end position="447"/>
    </location>
</feature>
<keyword evidence="19" id="KW-1185">Reference proteome</keyword>
<dbReference type="Pfam" id="PF17191">
    <property type="entry name" value="RecG_wedge"/>
    <property type="match status" value="1"/>
</dbReference>
<dbReference type="GO" id="GO:0043138">
    <property type="term" value="F:3'-5' DNA helicase activity"/>
    <property type="evidence" value="ECO:0007669"/>
    <property type="project" value="UniProtKB-EC"/>
</dbReference>
<comment type="catalytic activity">
    <reaction evidence="14 15">
        <text>ATP + H2O = ADP + phosphate + H(+)</text>
        <dbReference type="Rhea" id="RHEA:13065"/>
        <dbReference type="ChEBI" id="CHEBI:15377"/>
        <dbReference type="ChEBI" id="CHEBI:15378"/>
        <dbReference type="ChEBI" id="CHEBI:30616"/>
        <dbReference type="ChEBI" id="CHEBI:43474"/>
        <dbReference type="ChEBI" id="CHEBI:456216"/>
        <dbReference type="EC" id="5.6.2.4"/>
    </reaction>
</comment>
<keyword evidence="4 15" id="KW-0227">DNA damage</keyword>
<sequence length="702" mass="79893">MTLNNNILDTPVEFLKGVGPLRGALLLKELNIQSYGDLLKHFPMRYIDTAGITNISELTHEHEYVQLRGVIFNFKEEGQSFRKRHTATLYDKTGSIELIWFQGGSYVQKNIQPNAVYNVFGKLSFFNGNANISHPEIELFNASAPVNSMQPVYSTTEKLKAKGVTNRSFAKLMQGLFEKINEQSIPEILPADVLQHYKLMPRFEAFRQIHFPASEKHKWHAERRLKWEELLLSQLKILKLKLNHHQQAGFIFPNVGAHFNEFFNNHLPFSLTNAQKRVIKEIRQDTFSGKQMNRLVQGDVGSGKTMVALMSMLLAWDNGFQSLLMAPTEILAQQHYQGIKELLAPLHIPVAILTGTVKGKERKQVLEGLAKGVIPIVIGTHALVEDTVKFQNLGLAIIDEQHRFGVTQRAKLWTKNDHPPHVLVMTATPIPRTLAMTVYGDLDVSVIDELPPGRKPIETIHRSENFRPKVMQFLKNEIEKGRQIYIVYPLIEESEKLDYESLKAGYEQVKAWFPDPKYRVAMVHGKQPLDEKERNMHRFVSGDAHILVATTVIEVGVNVPNASVMVIESSERFGLSQLHQLRGRVGRGSEKSYCILLTGFEISKESRQRMSIMTQTSDGFVIAEEDLKMRGPGDIYGTRQSGALDFKIADIIHDVEIMEETKVAAQTILNNDPMLEQPMHRALQIQIHHSRNKQVQQWNKIS</sequence>
<keyword evidence="9 15" id="KW-0233">DNA recombination</keyword>
<evidence type="ECO:0000256" key="14">
    <source>
        <dbReference type="ARBA" id="ARBA00048988"/>
    </source>
</evidence>
<evidence type="ECO:0000256" key="1">
    <source>
        <dbReference type="ARBA" id="ARBA00007504"/>
    </source>
</evidence>
<reference evidence="18 19" key="1">
    <citation type="submission" date="2019-09" db="EMBL/GenBank/DDBJ databases">
        <title>Genome sequence and assembly of Taibaiella sp.</title>
        <authorList>
            <person name="Chhetri G."/>
        </authorList>
    </citation>
    <scope>NUCLEOTIDE SEQUENCE [LARGE SCALE GENOMIC DNA]</scope>
    <source>
        <strain evidence="18 19">KVB11</strain>
    </source>
</reference>
<proteinExistence type="inferred from homology"/>
<dbReference type="Pfam" id="PF19833">
    <property type="entry name" value="RecG_dom3_C"/>
    <property type="match status" value="1"/>
</dbReference>
<evidence type="ECO:0000256" key="13">
    <source>
        <dbReference type="ARBA" id="ARBA00034808"/>
    </source>
</evidence>
<evidence type="ECO:0000256" key="3">
    <source>
        <dbReference type="ARBA" id="ARBA00022741"/>
    </source>
</evidence>
<comment type="caution">
    <text evidence="18">The sequence shown here is derived from an EMBL/GenBank/DDBJ whole genome shotgun (WGS) entry which is preliminary data.</text>
</comment>
<keyword evidence="5 15" id="KW-0378">Hydrolase</keyword>
<dbReference type="Gene3D" id="3.40.50.300">
    <property type="entry name" value="P-loop containing nucleotide triphosphate hydrolases"/>
    <property type="match status" value="2"/>
</dbReference>
<evidence type="ECO:0000256" key="6">
    <source>
        <dbReference type="ARBA" id="ARBA00022806"/>
    </source>
</evidence>
<dbReference type="InterPro" id="IPR001650">
    <property type="entry name" value="Helicase_C-like"/>
</dbReference>
<dbReference type="NCBIfam" id="NF008165">
    <property type="entry name" value="PRK10917.1-3"/>
    <property type="match status" value="1"/>
</dbReference>
<dbReference type="GO" id="GO:0006281">
    <property type="term" value="P:DNA repair"/>
    <property type="evidence" value="ECO:0007669"/>
    <property type="project" value="UniProtKB-UniRule"/>
</dbReference>
<dbReference type="GO" id="GO:0005524">
    <property type="term" value="F:ATP binding"/>
    <property type="evidence" value="ECO:0007669"/>
    <property type="project" value="UniProtKB-KW"/>
</dbReference>
<evidence type="ECO:0000256" key="4">
    <source>
        <dbReference type="ARBA" id="ARBA00022763"/>
    </source>
</evidence>
<dbReference type="Pfam" id="PF00270">
    <property type="entry name" value="DEAD"/>
    <property type="match status" value="1"/>
</dbReference>
<dbReference type="Proteomes" id="UP000323632">
    <property type="component" value="Unassembled WGS sequence"/>
</dbReference>
<keyword evidence="11" id="KW-0413">Isomerase</keyword>
<dbReference type="CDD" id="cd17992">
    <property type="entry name" value="DEXHc_RecG"/>
    <property type="match status" value="1"/>
</dbReference>
<evidence type="ECO:0000313" key="18">
    <source>
        <dbReference type="EMBL" id="KAA5537130.1"/>
    </source>
</evidence>
<dbReference type="InterPro" id="IPR027417">
    <property type="entry name" value="P-loop_NTPase"/>
</dbReference>
<keyword evidence="6 15" id="KW-0347">Helicase</keyword>
<dbReference type="GO" id="GO:0003677">
    <property type="term" value="F:DNA binding"/>
    <property type="evidence" value="ECO:0007669"/>
    <property type="project" value="UniProtKB-KW"/>
</dbReference>
<evidence type="ECO:0000256" key="12">
    <source>
        <dbReference type="ARBA" id="ARBA00034617"/>
    </source>
</evidence>
<dbReference type="SUPFAM" id="SSF52540">
    <property type="entry name" value="P-loop containing nucleoside triphosphate hydrolases"/>
    <property type="match status" value="2"/>
</dbReference>
<dbReference type="EMBL" id="VWSH01000001">
    <property type="protein sequence ID" value="KAA5537130.1"/>
    <property type="molecule type" value="Genomic_DNA"/>
</dbReference>
<dbReference type="SUPFAM" id="SSF50249">
    <property type="entry name" value="Nucleic acid-binding proteins"/>
    <property type="match status" value="1"/>
</dbReference>
<evidence type="ECO:0000259" key="16">
    <source>
        <dbReference type="PROSITE" id="PS51192"/>
    </source>
</evidence>
<evidence type="ECO:0000256" key="8">
    <source>
        <dbReference type="ARBA" id="ARBA00023125"/>
    </source>
</evidence>
<accession>A0A5M6CRV5</accession>
<dbReference type="PROSITE" id="PS51192">
    <property type="entry name" value="HELICASE_ATP_BIND_1"/>
    <property type="match status" value="1"/>
</dbReference>
<dbReference type="CDD" id="cd04488">
    <property type="entry name" value="RecG_wedge_OBF"/>
    <property type="match status" value="1"/>
</dbReference>
<dbReference type="InterPro" id="IPR004609">
    <property type="entry name" value="ATP-dep_DNA_helicase_RecG"/>
</dbReference>
<dbReference type="PROSITE" id="PS51194">
    <property type="entry name" value="HELICASE_CTER"/>
    <property type="match status" value="1"/>
</dbReference>
<dbReference type="SMART" id="SM00487">
    <property type="entry name" value="DEXDc"/>
    <property type="match status" value="1"/>
</dbReference>
<dbReference type="SMART" id="SM00490">
    <property type="entry name" value="HELICc"/>
    <property type="match status" value="1"/>
</dbReference>
<dbReference type="InterPro" id="IPR033454">
    <property type="entry name" value="RecG_wedge"/>
</dbReference>
<dbReference type="GO" id="GO:0006310">
    <property type="term" value="P:DNA recombination"/>
    <property type="evidence" value="ECO:0007669"/>
    <property type="project" value="UniProtKB-UniRule"/>
</dbReference>
<dbReference type="NCBIfam" id="NF008168">
    <property type="entry name" value="PRK10917.2-2"/>
    <property type="match status" value="1"/>
</dbReference>
<dbReference type="NCBIfam" id="TIGR00643">
    <property type="entry name" value="recG"/>
    <property type="match status" value="1"/>
</dbReference>
<keyword evidence="10 15" id="KW-0234">DNA repair</keyword>
<dbReference type="PANTHER" id="PTHR47964">
    <property type="entry name" value="ATP-DEPENDENT DNA HELICASE HOMOLOG RECG, CHLOROPLASTIC"/>
    <property type="match status" value="1"/>
</dbReference>
<dbReference type="Gene3D" id="2.40.50.140">
    <property type="entry name" value="Nucleic acid-binding proteins"/>
    <property type="match status" value="1"/>
</dbReference>
<evidence type="ECO:0000256" key="11">
    <source>
        <dbReference type="ARBA" id="ARBA00023235"/>
    </source>
</evidence>
<comment type="catalytic activity">
    <reaction evidence="12 15">
        <text>Couples ATP hydrolysis with the unwinding of duplex DNA by translocating in the 3'-5' direction.</text>
        <dbReference type="EC" id="5.6.2.4"/>
    </reaction>
</comment>
<keyword evidence="8" id="KW-0238">DNA-binding</keyword>
<evidence type="ECO:0000256" key="9">
    <source>
        <dbReference type="ARBA" id="ARBA00023172"/>
    </source>
</evidence>
<evidence type="ECO:0000256" key="5">
    <source>
        <dbReference type="ARBA" id="ARBA00022801"/>
    </source>
</evidence>
<evidence type="ECO:0000256" key="7">
    <source>
        <dbReference type="ARBA" id="ARBA00022840"/>
    </source>
</evidence>
<dbReference type="InterPro" id="IPR014001">
    <property type="entry name" value="Helicase_ATP-bd"/>
</dbReference>
<keyword evidence="3 15" id="KW-0547">Nucleotide-binding</keyword>
<comment type="function">
    <text evidence="15">Plays a critical role in recombination and DNA repair. Helps process Holliday junction intermediates to mature products by catalyzing branch migration. Has replication fork regression activity, unwinds stalled or blocked replication forks to make a HJ that can be resolved. Has a DNA unwinding activity characteristic of a DNA helicase with 3'-5' polarity.</text>
</comment>
<dbReference type="InterPro" id="IPR012340">
    <property type="entry name" value="NA-bd_OB-fold"/>
</dbReference>
<dbReference type="EC" id="5.6.2.4" evidence="13 15"/>
<name>A0A5M6CRV5_9BACT</name>
<keyword evidence="7 15" id="KW-0067">ATP-binding</keyword>
<dbReference type="InterPro" id="IPR011545">
    <property type="entry name" value="DEAD/DEAH_box_helicase_dom"/>
</dbReference>